<keyword evidence="3 6" id="KW-0812">Transmembrane</keyword>
<evidence type="ECO:0000313" key="9">
    <source>
        <dbReference type="Proteomes" id="UP000035268"/>
    </source>
</evidence>
<keyword evidence="5 6" id="KW-0472">Membrane</keyword>
<keyword evidence="2" id="KW-1003">Cell membrane</keyword>
<protein>
    <submittedName>
        <fullName evidence="8">Putative amino acid permease YhdG</fullName>
    </submittedName>
</protein>
<evidence type="ECO:0000259" key="7">
    <source>
        <dbReference type="PROSITE" id="PS51094"/>
    </source>
</evidence>
<keyword evidence="4 6" id="KW-1133">Transmembrane helix</keyword>
<dbReference type="Pfam" id="PF00359">
    <property type="entry name" value="PTS_EIIA_2"/>
    <property type="match status" value="1"/>
</dbReference>
<dbReference type="GO" id="GO:0022857">
    <property type="term" value="F:transmembrane transporter activity"/>
    <property type="evidence" value="ECO:0007669"/>
    <property type="project" value="InterPro"/>
</dbReference>
<feature type="transmembrane region" description="Helical" evidence="6">
    <location>
        <begin position="369"/>
        <end position="390"/>
    </location>
</feature>
<reference evidence="9" key="1">
    <citation type="submission" date="2015-02" db="EMBL/GenBank/DDBJ databases">
        <title>Description and complete genome sequence of the first cultured representative of the subdivision 5 of the Verrucomicrobia phylum.</title>
        <authorList>
            <person name="Spring S."/>
            <person name="Bunk B."/>
            <person name="Sproer C."/>
            <person name="Klenk H.-P."/>
        </authorList>
    </citation>
    <scope>NUCLEOTIDE SEQUENCE [LARGE SCALE GENOMIC DNA]</scope>
    <source>
        <strain evidence="9">L21-Fru-AB</strain>
    </source>
</reference>
<reference evidence="8 9" key="2">
    <citation type="journal article" date="2016" name="ISME J.">
        <title>Characterization of the first cultured representative of Verrucomicrobia subdivision 5 indicates the proposal of a novel phylum.</title>
        <authorList>
            <person name="Spring S."/>
            <person name="Bunk B."/>
            <person name="Sproer C."/>
            <person name="Schumann P."/>
            <person name="Rohde M."/>
            <person name="Tindall B.J."/>
            <person name="Klenk H.P."/>
        </authorList>
    </citation>
    <scope>NUCLEOTIDE SEQUENCE [LARGE SCALE GENOMIC DNA]</scope>
    <source>
        <strain evidence="8 9">L21-Fru-AB</strain>
    </source>
</reference>
<dbReference type="EMBL" id="CP010904">
    <property type="protein sequence ID" value="AKJ64904.1"/>
    <property type="molecule type" value="Genomic_DNA"/>
</dbReference>
<evidence type="ECO:0000256" key="3">
    <source>
        <dbReference type="ARBA" id="ARBA00022692"/>
    </source>
</evidence>
<feature type="transmembrane region" description="Helical" evidence="6">
    <location>
        <begin position="221"/>
        <end position="240"/>
    </location>
</feature>
<keyword evidence="9" id="KW-1185">Reference proteome</keyword>
<gene>
    <name evidence="8" type="primary">yhdG_2</name>
    <name evidence="8" type="ORF">L21SP4_01661</name>
</gene>
<dbReference type="Proteomes" id="UP000035268">
    <property type="component" value="Chromosome"/>
</dbReference>
<dbReference type="KEGG" id="vbl:L21SP4_01661"/>
<evidence type="ECO:0000256" key="5">
    <source>
        <dbReference type="ARBA" id="ARBA00023136"/>
    </source>
</evidence>
<feature type="domain" description="PTS EIIA type-2" evidence="7">
    <location>
        <begin position="463"/>
        <end position="605"/>
    </location>
</feature>
<dbReference type="PATRIC" id="fig|1609981.3.peg.1727"/>
<evidence type="ECO:0000256" key="6">
    <source>
        <dbReference type="SAM" id="Phobius"/>
    </source>
</evidence>
<dbReference type="InterPro" id="IPR016152">
    <property type="entry name" value="PTrfase/Anion_transptr"/>
</dbReference>
<feature type="transmembrane region" description="Helical" evidence="6">
    <location>
        <begin position="143"/>
        <end position="160"/>
    </location>
</feature>
<feature type="transmembrane region" description="Helical" evidence="6">
    <location>
        <begin position="312"/>
        <end position="332"/>
    </location>
</feature>
<dbReference type="STRING" id="1307763.L21SP4_01661"/>
<organism evidence="8 9">
    <name type="scientific">Kiritimatiella glycovorans</name>
    <dbReference type="NCBI Taxonomy" id="1307763"/>
    <lineage>
        <taxon>Bacteria</taxon>
        <taxon>Pseudomonadati</taxon>
        <taxon>Kiritimatiellota</taxon>
        <taxon>Kiritimatiellia</taxon>
        <taxon>Kiritimatiellales</taxon>
        <taxon>Kiritimatiellaceae</taxon>
        <taxon>Kiritimatiella</taxon>
    </lineage>
</organism>
<proteinExistence type="predicted"/>
<dbReference type="SUPFAM" id="SSF55804">
    <property type="entry name" value="Phoshotransferase/anion transport protein"/>
    <property type="match status" value="1"/>
</dbReference>
<feature type="transmembrane region" description="Helical" evidence="6">
    <location>
        <begin position="180"/>
        <end position="201"/>
    </location>
</feature>
<dbReference type="OrthoDB" id="127638at2"/>
<evidence type="ECO:0000256" key="2">
    <source>
        <dbReference type="ARBA" id="ARBA00022475"/>
    </source>
</evidence>
<dbReference type="RefSeq" id="WP_052882187.1">
    <property type="nucleotide sequence ID" value="NZ_CP010904.1"/>
</dbReference>
<feature type="transmembrane region" description="Helical" evidence="6">
    <location>
        <begin position="396"/>
        <end position="414"/>
    </location>
</feature>
<accession>A0A0G3EL99</accession>
<feature type="transmembrane region" description="Helical" evidence="6">
    <location>
        <begin position="264"/>
        <end position="291"/>
    </location>
</feature>
<feature type="transmembrane region" description="Helical" evidence="6">
    <location>
        <begin position="120"/>
        <end position="136"/>
    </location>
</feature>
<dbReference type="PROSITE" id="PS51094">
    <property type="entry name" value="PTS_EIIA_TYPE_2"/>
    <property type="match status" value="1"/>
</dbReference>
<dbReference type="PANTHER" id="PTHR42770:SF7">
    <property type="entry name" value="MEMBRANE PROTEIN"/>
    <property type="match status" value="1"/>
</dbReference>
<evidence type="ECO:0000313" key="8">
    <source>
        <dbReference type="EMBL" id="AKJ64904.1"/>
    </source>
</evidence>
<dbReference type="Gene3D" id="1.20.1740.10">
    <property type="entry name" value="Amino acid/polyamine transporter I"/>
    <property type="match status" value="1"/>
</dbReference>
<dbReference type="AlphaFoldDB" id="A0A0G3EL99"/>
<dbReference type="InterPro" id="IPR002178">
    <property type="entry name" value="PTS_EIIA_type-2_dom"/>
</dbReference>
<dbReference type="PANTHER" id="PTHR42770">
    <property type="entry name" value="AMINO ACID TRANSPORTER-RELATED"/>
    <property type="match status" value="1"/>
</dbReference>
<dbReference type="InterPro" id="IPR002293">
    <property type="entry name" value="AA/rel_permease1"/>
</dbReference>
<evidence type="ECO:0000256" key="4">
    <source>
        <dbReference type="ARBA" id="ARBA00022989"/>
    </source>
</evidence>
<evidence type="ECO:0000256" key="1">
    <source>
        <dbReference type="ARBA" id="ARBA00004651"/>
    </source>
</evidence>
<dbReference type="GO" id="GO:0005886">
    <property type="term" value="C:plasma membrane"/>
    <property type="evidence" value="ECO:0007669"/>
    <property type="project" value="UniProtKB-SubCell"/>
</dbReference>
<dbReference type="Pfam" id="PF13520">
    <property type="entry name" value="AA_permease_2"/>
    <property type="match status" value="1"/>
</dbReference>
<comment type="subcellular location">
    <subcellularLocation>
        <location evidence="1">Cell membrane</location>
        <topology evidence="1">Multi-pass membrane protein</topology>
    </subcellularLocation>
</comment>
<dbReference type="InterPro" id="IPR050367">
    <property type="entry name" value="APC_superfamily"/>
</dbReference>
<feature type="transmembrane region" description="Helical" evidence="6">
    <location>
        <begin position="44"/>
        <end position="65"/>
    </location>
</feature>
<dbReference type="Gene3D" id="3.40.930.10">
    <property type="entry name" value="Mannitol-specific EII, Chain A"/>
    <property type="match status" value="1"/>
</dbReference>
<name>A0A0G3EL99_9BACT</name>
<feature type="transmembrane region" description="Helical" evidence="6">
    <location>
        <begin position="338"/>
        <end position="357"/>
    </location>
</feature>
<sequence>MKLKRELGPGAVFCIATGAMISSGIFVLPGLAHAQAGPGVVFSYVIAGVLTGIGMVSAAELATAMPRAGGDYFFITRALGPLPGSIAGLLNWFALSLKSAFALVGLAAFASIYVDLNPRWTAAALTLVFTAINLTGTRHSSRIQIGLVVGLIALMSYYVARGIPHVRVENVMPLMPYGFRGVIVTAGFVFVAYGGLIKIAVMAEEIRNPSRVIPRAIFSSLLLTVLLYVLMVWVTAGVLADEQLDASLTPIADGARAFLSAPGVAAIGLAACLAFISTANAGILAASRYLFALSRDGLLPAGLSKLTPRTGTPGAALLMTGAFIIGSLFLPLKLLVESASLVILLGFIMSALCVIVLREGRVQNYRPGFRAPFYPWLQITALLCYGFLLFELGREAYLICAVLLLIALVTYHHFGRKQADREYALLHLIERITSKALVTGTLERELKSIIRERDELTADRFDREVGDARVLDIEEEMDYESCFRQTAEQLAPELGIDPQTLFRMLMEREQESSTALTPFLAVPHIVVPGEQRFRMILIRARGGVRFPEREEPIHAVFVLAGTKDERNFHLRALAALAQVVQDRDFEKRWLDARGTEGIRDVVLLARRGRSGN</sequence>